<organism evidence="10 11">
    <name type="scientific">Caenorhabditis auriculariae</name>
    <dbReference type="NCBI Taxonomy" id="2777116"/>
    <lineage>
        <taxon>Eukaryota</taxon>
        <taxon>Metazoa</taxon>
        <taxon>Ecdysozoa</taxon>
        <taxon>Nematoda</taxon>
        <taxon>Chromadorea</taxon>
        <taxon>Rhabditida</taxon>
        <taxon>Rhabditina</taxon>
        <taxon>Rhabditomorpha</taxon>
        <taxon>Rhabditoidea</taxon>
        <taxon>Rhabditidae</taxon>
        <taxon>Peloderinae</taxon>
        <taxon>Caenorhabditis</taxon>
    </lineage>
</organism>
<dbReference type="PROSITE" id="PS51186">
    <property type="entry name" value="GNAT"/>
    <property type="match status" value="1"/>
</dbReference>
<reference evidence="10" key="1">
    <citation type="submission" date="2020-10" db="EMBL/GenBank/DDBJ databases">
        <authorList>
            <person name="Kikuchi T."/>
        </authorList>
    </citation>
    <scope>NUCLEOTIDE SEQUENCE</scope>
    <source>
        <strain evidence="10">NKZ352</strain>
    </source>
</reference>
<evidence type="ECO:0000256" key="7">
    <source>
        <dbReference type="ARBA" id="ARBA00023320"/>
    </source>
</evidence>
<dbReference type="EMBL" id="CAJGYM010000116">
    <property type="protein sequence ID" value="CAD6198148.1"/>
    <property type="molecule type" value="Genomic_DNA"/>
</dbReference>
<feature type="chain" id="PRO_5035889486" description="N-acetyltransferase domain-containing protein" evidence="8">
    <location>
        <begin position="19"/>
        <end position="546"/>
    </location>
</feature>
<evidence type="ECO:0000259" key="9">
    <source>
        <dbReference type="PROSITE" id="PS51186"/>
    </source>
</evidence>
<dbReference type="CDD" id="cd04301">
    <property type="entry name" value="NAT_SF"/>
    <property type="match status" value="1"/>
</dbReference>
<evidence type="ECO:0000256" key="3">
    <source>
        <dbReference type="ARBA" id="ARBA00022525"/>
    </source>
</evidence>
<gene>
    <name evidence="10" type="ORF">CAUJ_LOCUS14054</name>
</gene>
<evidence type="ECO:0000256" key="4">
    <source>
        <dbReference type="ARBA" id="ARBA00022685"/>
    </source>
</evidence>
<sequence length="546" mass="62086">MMTSSLAVFSALVVFAQAFDSSEIRMLEDEYEGKGSPMFHYRELPKRDMGSPLIRFGRSAPGAPLIRFGRAPEAQPLIRFGKRSDDGVPLIRFGRAPEAQPLIRFGKRAADGAPLIRFGRAAAPLIRFGRAPAAQPLIRFGRKNPFVMISENKFAQCVFALKLALLGRLIGVDRGPTRGVIRERSGSRRRLMEPLDDVIARMQPLVIGKPFQMQTKTNDWPKLKGNPWVGAFSRHGFWYKLSTGTEKEFATIMEEAYKRDGYFVDVEAIKHWRSIYKVNFLVAKNIRDEVLGCVASQEKGDHAQIGAFFVKEEVRHSGIGSTLFREVLKSSHHKNFSFNAMSHLLSSVSRFNLQLAYARRFYQYVVKSPSGFEKLMDAKWVEELSENSEESKWKAVNDFVEKTVTENRDMRRMMTRDGLKLFAAFDEDGECLGICGRCEPSGGKVPRLLVGPWWATDSAVAEALLRKSLSQFYNPEEDYDFDPDPLAIYRRDVHLFVLETNEKLVVKILDKLAGDDSKIEKKRLYYQTTSNFSSACNFLVKNFRCC</sequence>
<evidence type="ECO:0000313" key="10">
    <source>
        <dbReference type="EMBL" id="CAD6198148.1"/>
    </source>
</evidence>
<dbReference type="InterPro" id="IPR002544">
    <property type="entry name" value="FMRFamid-related_peptide-like"/>
</dbReference>
<feature type="domain" description="N-acetyltransferase" evidence="9">
    <location>
        <begin position="239"/>
        <end position="394"/>
    </location>
</feature>
<dbReference type="PANTHER" id="PTHR20986:SF15">
    <property type="entry name" value="FMRFAMIDE-LIKE NEUROPEPTIDES 13"/>
    <property type="match status" value="1"/>
</dbReference>
<keyword evidence="3" id="KW-0964">Secreted</keyword>
<protein>
    <recommendedName>
        <fullName evidence="9">N-acetyltransferase domain-containing protein</fullName>
    </recommendedName>
</protein>
<keyword evidence="4" id="KW-0165">Cleavage on pair of basic residues</keyword>
<accession>A0A8S1HSA6</accession>
<evidence type="ECO:0000313" key="11">
    <source>
        <dbReference type="Proteomes" id="UP000835052"/>
    </source>
</evidence>
<dbReference type="InterPro" id="IPR016181">
    <property type="entry name" value="Acyl_CoA_acyltransferase"/>
</dbReference>
<dbReference type="SUPFAM" id="SSF55729">
    <property type="entry name" value="Acyl-CoA N-acyltransferases (Nat)"/>
    <property type="match status" value="1"/>
</dbReference>
<dbReference type="GO" id="GO:0005576">
    <property type="term" value="C:extracellular region"/>
    <property type="evidence" value="ECO:0007669"/>
    <property type="project" value="UniProtKB-SubCell"/>
</dbReference>
<feature type="signal peptide" evidence="8">
    <location>
        <begin position="1"/>
        <end position="18"/>
    </location>
</feature>
<evidence type="ECO:0000256" key="6">
    <source>
        <dbReference type="ARBA" id="ARBA00022815"/>
    </source>
</evidence>
<evidence type="ECO:0000256" key="2">
    <source>
        <dbReference type="ARBA" id="ARBA00006356"/>
    </source>
</evidence>
<dbReference type="GO" id="GO:0007218">
    <property type="term" value="P:neuropeptide signaling pathway"/>
    <property type="evidence" value="ECO:0007669"/>
    <property type="project" value="UniProtKB-KW"/>
</dbReference>
<dbReference type="Gene3D" id="3.40.630.30">
    <property type="match status" value="1"/>
</dbReference>
<comment type="similarity">
    <text evidence="2">Belongs to the FARP (FMRFamide related peptide) family.</text>
</comment>
<dbReference type="GO" id="GO:0016747">
    <property type="term" value="F:acyltransferase activity, transferring groups other than amino-acyl groups"/>
    <property type="evidence" value="ECO:0007669"/>
    <property type="project" value="InterPro"/>
</dbReference>
<evidence type="ECO:0000256" key="5">
    <source>
        <dbReference type="ARBA" id="ARBA00022729"/>
    </source>
</evidence>
<dbReference type="InterPro" id="IPR000182">
    <property type="entry name" value="GNAT_dom"/>
</dbReference>
<dbReference type="Pfam" id="PF13508">
    <property type="entry name" value="Acetyltransf_7"/>
    <property type="match status" value="1"/>
</dbReference>
<comment type="subcellular location">
    <subcellularLocation>
        <location evidence="1">Secreted</location>
    </subcellularLocation>
</comment>
<keyword evidence="6" id="KW-0027">Amidation</keyword>
<evidence type="ECO:0000256" key="8">
    <source>
        <dbReference type="SAM" id="SignalP"/>
    </source>
</evidence>
<name>A0A8S1HSA6_9PELO</name>
<keyword evidence="11" id="KW-1185">Reference proteome</keyword>
<comment type="caution">
    <text evidence="10">The sequence shown here is derived from an EMBL/GenBank/DDBJ whole genome shotgun (WGS) entry which is preliminary data.</text>
</comment>
<evidence type="ECO:0000256" key="1">
    <source>
        <dbReference type="ARBA" id="ARBA00004613"/>
    </source>
</evidence>
<dbReference type="InterPro" id="IPR051041">
    <property type="entry name" value="FMRFamide-related_np"/>
</dbReference>
<dbReference type="AlphaFoldDB" id="A0A8S1HSA6"/>
<dbReference type="OrthoDB" id="5861135at2759"/>
<proteinExistence type="inferred from homology"/>
<keyword evidence="7" id="KW-0527">Neuropeptide</keyword>
<keyword evidence="5 8" id="KW-0732">Signal</keyword>
<dbReference type="Pfam" id="PF01581">
    <property type="entry name" value="FARP"/>
    <property type="match status" value="1"/>
</dbReference>
<dbReference type="Proteomes" id="UP000835052">
    <property type="component" value="Unassembled WGS sequence"/>
</dbReference>
<dbReference type="PANTHER" id="PTHR20986">
    <property type="entry name" value="FMRFAMIDE-RELATED PEPTIDES"/>
    <property type="match status" value="1"/>
</dbReference>